<organism evidence="2 3">
    <name type="scientific">Hepatospora eriocheir</name>
    <dbReference type="NCBI Taxonomy" id="1081669"/>
    <lineage>
        <taxon>Eukaryota</taxon>
        <taxon>Fungi</taxon>
        <taxon>Fungi incertae sedis</taxon>
        <taxon>Microsporidia</taxon>
        <taxon>Hepatosporidae</taxon>
        <taxon>Hepatospora</taxon>
    </lineage>
</organism>
<reference evidence="2 3" key="1">
    <citation type="journal article" date="2017" name="Environ. Microbiol.">
        <title>Decay of the glycolytic pathway and adaptation to intranuclear parasitism within Enterocytozoonidae microsporidia.</title>
        <authorList>
            <person name="Wiredu Boakye D."/>
            <person name="Jaroenlak P."/>
            <person name="Prachumwat A."/>
            <person name="Williams T.A."/>
            <person name="Bateman K.S."/>
            <person name="Itsathitphaisarn O."/>
            <person name="Sritunyalucksana K."/>
            <person name="Paszkiewicz K.H."/>
            <person name="Moore K.A."/>
            <person name="Stentiford G.D."/>
            <person name="Williams B.A."/>
        </authorList>
    </citation>
    <scope>NUCLEOTIDE SEQUENCE [LARGE SCALE GENOMIC DNA]</scope>
    <source>
        <strain evidence="3">canceri</strain>
    </source>
</reference>
<dbReference type="VEuPathDB" id="MicrosporidiaDB:A0H76_2097"/>
<gene>
    <name evidence="2" type="ORF">A0H76_2097</name>
</gene>
<name>A0A1X0QK79_9MICR</name>
<dbReference type="VEuPathDB" id="MicrosporidiaDB:HERIO_1395"/>
<proteinExistence type="predicted"/>
<sequence length="442" mass="51731">MVKVKEMENIDKVITLDLVVNRSELNNGEGYYYVDKVITKEVCDLIRKDFKLRLRLDKESLDSFKSDQEYVEINKLSNIDLKYFNDLVHHSLIINVRVINDETKDFKEELKKGLEVEIIDGSLDEVSKDLEVSQTDEEVNKEDEVNKKDEVSKDLEVNKEDEVNKDEVSKDLEVNKEDEVNQDEVNKEDEVYEENQNKLEVDEKLENQQKREVNEESESEDKKETKEEEVMLEVMDEDKEIDFSKIREEDKAMDKNIEKVIVKKEISEILDDLSKFGNKDKIIVFNNGFKYAIGNELEVLKNFGKGNMFITSPKFDSNNILYVFVNRFFYLINELAGFEDSKNKIFIRCKINNLVIPFESERVNLINHDGLKGFYVDDFTYKNLTIVFLVVNNSGKGEEDVIDKELSNLKHEQEKKNPSFSSKMNGKKQSSCEEDNIICFCY</sequence>
<comment type="caution">
    <text evidence="2">The sequence shown here is derived from an EMBL/GenBank/DDBJ whole genome shotgun (WGS) entry which is preliminary data.</text>
</comment>
<feature type="compositionally biased region" description="Basic and acidic residues" evidence="1">
    <location>
        <begin position="142"/>
        <end position="228"/>
    </location>
</feature>
<evidence type="ECO:0000313" key="3">
    <source>
        <dbReference type="Proteomes" id="UP000192501"/>
    </source>
</evidence>
<protein>
    <submittedName>
        <fullName evidence="2">Uncharacterized protein</fullName>
    </submittedName>
</protein>
<evidence type="ECO:0000313" key="2">
    <source>
        <dbReference type="EMBL" id="ORE00163.1"/>
    </source>
</evidence>
<feature type="region of interest" description="Disordered" evidence="1">
    <location>
        <begin position="131"/>
        <end position="228"/>
    </location>
</feature>
<evidence type="ECO:0000256" key="1">
    <source>
        <dbReference type="SAM" id="MobiDB-lite"/>
    </source>
</evidence>
<dbReference type="EMBL" id="LTAI01000056">
    <property type="protein sequence ID" value="ORE00163.1"/>
    <property type="molecule type" value="Genomic_DNA"/>
</dbReference>
<dbReference type="Proteomes" id="UP000192501">
    <property type="component" value="Unassembled WGS sequence"/>
</dbReference>
<dbReference type="AlphaFoldDB" id="A0A1X0QK79"/>
<accession>A0A1X0QK79</accession>